<comment type="caution">
    <text evidence="2">The sequence shown here is derived from an EMBL/GenBank/DDBJ whole genome shotgun (WGS) entry which is preliminary data.</text>
</comment>
<dbReference type="EMBL" id="BGZK01000177">
    <property type="protein sequence ID" value="GBP26179.1"/>
    <property type="molecule type" value="Genomic_DNA"/>
</dbReference>
<name>A0A4C1UIM3_EUMVA</name>
<protein>
    <submittedName>
        <fullName evidence="2">Uncharacterized protein</fullName>
    </submittedName>
</protein>
<sequence>MERRKIATVGREERPSAGGRRRLIAFEHWPRSAAHAALFPAGGDHFRRDPAVTFRNLPTNFSTGLTSLTSRETGRHLTPAVSVMNETKNGDGENRDVCTCVADAKGLRMRRDARGRRGRAAAPATLQNAIT</sequence>
<dbReference type="Proteomes" id="UP000299102">
    <property type="component" value="Unassembled WGS sequence"/>
</dbReference>
<accession>A0A4C1UIM3</accession>
<gene>
    <name evidence="2" type="ORF">EVAR_74941_1</name>
</gene>
<evidence type="ECO:0000313" key="2">
    <source>
        <dbReference type="EMBL" id="GBP26179.1"/>
    </source>
</evidence>
<keyword evidence="3" id="KW-1185">Reference proteome</keyword>
<dbReference type="AlphaFoldDB" id="A0A4C1UIM3"/>
<evidence type="ECO:0000256" key="1">
    <source>
        <dbReference type="SAM" id="MobiDB-lite"/>
    </source>
</evidence>
<reference evidence="2 3" key="1">
    <citation type="journal article" date="2019" name="Commun. Biol.">
        <title>The bagworm genome reveals a unique fibroin gene that provides high tensile strength.</title>
        <authorList>
            <person name="Kono N."/>
            <person name="Nakamura H."/>
            <person name="Ohtoshi R."/>
            <person name="Tomita M."/>
            <person name="Numata K."/>
            <person name="Arakawa K."/>
        </authorList>
    </citation>
    <scope>NUCLEOTIDE SEQUENCE [LARGE SCALE GENOMIC DNA]</scope>
</reference>
<proteinExistence type="predicted"/>
<organism evidence="2 3">
    <name type="scientific">Eumeta variegata</name>
    <name type="common">Bagworm moth</name>
    <name type="synonym">Eumeta japonica</name>
    <dbReference type="NCBI Taxonomy" id="151549"/>
    <lineage>
        <taxon>Eukaryota</taxon>
        <taxon>Metazoa</taxon>
        <taxon>Ecdysozoa</taxon>
        <taxon>Arthropoda</taxon>
        <taxon>Hexapoda</taxon>
        <taxon>Insecta</taxon>
        <taxon>Pterygota</taxon>
        <taxon>Neoptera</taxon>
        <taxon>Endopterygota</taxon>
        <taxon>Lepidoptera</taxon>
        <taxon>Glossata</taxon>
        <taxon>Ditrysia</taxon>
        <taxon>Tineoidea</taxon>
        <taxon>Psychidae</taxon>
        <taxon>Oiketicinae</taxon>
        <taxon>Eumeta</taxon>
    </lineage>
</organism>
<evidence type="ECO:0000313" key="3">
    <source>
        <dbReference type="Proteomes" id="UP000299102"/>
    </source>
</evidence>
<feature type="region of interest" description="Disordered" evidence="1">
    <location>
        <begin position="111"/>
        <end position="131"/>
    </location>
</feature>